<dbReference type="PANTHER" id="PTHR43731:SF14">
    <property type="entry name" value="PRESENILIN-ASSOCIATED RHOMBOID-LIKE PROTEIN, MITOCHONDRIAL"/>
    <property type="match status" value="1"/>
</dbReference>
<dbReference type="Proteomes" id="UP000247922">
    <property type="component" value="Unassembled WGS sequence"/>
</dbReference>
<feature type="transmembrane region" description="Helical" evidence="7">
    <location>
        <begin position="123"/>
        <end position="146"/>
    </location>
</feature>
<accession>A0A2V3WAJ6</accession>
<proteinExistence type="inferred from homology"/>
<dbReference type="InterPro" id="IPR050925">
    <property type="entry name" value="Rhomboid_protease_S54"/>
</dbReference>
<dbReference type="OrthoDB" id="9813074at2"/>
<evidence type="ECO:0000259" key="8">
    <source>
        <dbReference type="Pfam" id="PF01694"/>
    </source>
</evidence>
<feature type="transmembrane region" description="Helical" evidence="7">
    <location>
        <begin position="99"/>
        <end position="117"/>
    </location>
</feature>
<dbReference type="GO" id="GO:0004252">
    <property type="term" value="F:serine-type endopeptidase activity"/>
    <property type="evidence" value="ECO:0007669"/>
    <property type="project" value="InterPro"/>
</dbReference>
<dbReference type="GO" id="GO:0006508">
    <property type="term" value="P:proteolysis"/>
    <property type="evidence" value="ECO:0007669"/>
    <property type="project" value="UniProtKB-KW"/>
</dbReference>
<keyword evidence="3 7" id="KW-0812">Transmembrane</keyword>
<protein>
    <submittedName>
        <fullName evidence="9">Membrane associated rhomboid family serine protease</fullName>
    </submittedName>
</protein>
<feature type="transmembrane region" description="Helical" evidence="7">
    <location>
        <begin position="181"/>
        <end position="201"/>
    </location>
</feature>
<evidence type="ECO:0000256" key="6">
    <source>
        <dbReference type="ARBA" id="ARBA00023136"/>
    </source>
</evidence>
<dbReference type="GO" id="GO:0016020">
    <property type="term" value="C:membrane"/>
    <property type="evidence" value="ECO:0007669"/>
    <property type="project" value="UniProtKB-SubCell"/>
</dbReference>
<keyword evidence="4" id="KW-0378">Hydrolase</keyword>
<evidence type="ECO:0000256" key="1">
    <source>
        <dbReference type="ARBA" id="ARBA00004141"/>
    </source>
</evidence>
<comment type="caution">
    <text evidence="9">The sequence shown here is derived from an EMBL/GenBank/DDBJ whole genome shotgun (WGS) entry which is preliminary data.</text>
</comment>
<feature type="transmembrane region" description="Helical" evidence="7">
    <location>
        <begin position="158"/>
        <end position="175"/>
    </location>
</feature>
<dbReference type="PANTHER" id="PTHR43731">
    <property type="entry name" value="RHOMBOID PROTEASE"/>
    <property type="match status" value="1"/>
</dbReference>
<feature type="transmembrane region" description="Helical" evidence="7">
    <location>
        <begin position="236"/>
        <end position="257"/>
    </location>
</feature>
<dbReference type="RefSeq" id="WP_110251720.1">
    <property type="nucleotide sequence ID" value="NZ_QJJR01000010.1"/>
</dbReference>
<comment type="subcellular location">
    <subcellularLocation>
        <location evidence="1">Membrane</location>
        <topology evidence="1">Multi-pass membrane protein</topology>
    </subcellularLocation>
</comment>
<evidence type="ECO:0000313" key="10">
    <source>
        <dbReference type="Proteomes" id="UP000247922"/>
    </source>
</evidence>
<dbReference type="Gene3D" id="1.20.1540.10">
    <property type="entry name" value="Rhomboid-like"/>
    <property type="match status" value="1"/>
</dbReference>
<dbReference type="InterPro" id="IPR035952">
    <property type="entry name" value="Rhomboid-like_sf"/>
</dbReference>
<keyword evidence="6 7" id="KW-0472">Membrane</keyword>
<gene>
    <name evidence="9" type="ORF">DES38_11026</name>
</gene>
<dbReference type="InterPro" id="IPR022764">
    <property type="entry name" value="Peptidase_S54_rhomboid_dom"/>
</dbReference>
<dbReference type="SUPFAM" id="SSF144091">
    <property type="entry name" value="Rhomboid-like"/>
    <property type="match status" value="1"/>
</dbReference>
<dbReference type="EMBL" id="QJJR01000010">
    <property type="protein sequence ID" value="PXW89165.1"/>
    <property type="molecule type" value="Genomic_DNA"/>
</dbReference>
<evidence type="ECO:0000256" key="5">
    <source>
        <dbReference type="ARBA" id="ARBA00022989"/>
    </source>
</evidence>
<evidence type="ECO:0000313" key="9">
    <source>
        <dbReference type="EMBL" id="PXW89165.1"/>
    </source>
</evidence>
<feature type="domain" description="Peptidase S54 rhomboid" evidence="8">
    <location>
        <begin position="56"/>
        <end position="195"/>
    </location>
</feature>
<organism evidence="9 10">
    <name type="scientific">Streptohalobacillus salinus</name>
    <dbReference type="NCBI Taxonomy" id="621096"/>
    <lineage>
        <taxon>Bacteria</taxon>
        <taxon>Bacillati</taxon>
        <taxon>Bacillota</taxon>
        <taxon>Bacilli</taxon>
        <taxon>Bacillales</taxon>
        <taxon>Bacillaceae</taxon>
        <taxon>Streptohalobacillus</taxon>
    </lineage>
</organism>
<sequence length="258" mass="29474">MFFRGESFKDFLRFYPIVSAIIALQVVIWAFMYFNLPYWLEMYYYGIGQNLAIQQGDYWRLVTPIFMHDINGITHILFNSFALVLFGPALETMLGKMKFILLYLGSGVFANLFTYLIDMESTTLHLGASGAIYALLGFIIYLVFFVPGMLDPASRQIALTYTFIGVVMTFIQPGVSIPGHVFGLVGGFAFGPILANNLNVYRPQYTRRRKTSPDGVNFDPNRWNKRRRRLRINPNLSAILWWVVIILAALGFIASIIF</sequence>
<name>A0A2V3WAJ6_9BACI</name>
<keyword evidence="9" id="KW-0645">Protease</keyword>
<feature type="transmembrane region" description="Helical" evidence="7">
    <location>
        <begin position="65"/>
        <end position="87"/>
    </location>
</feature>
<feature type="transmembrane region" description="Helical" evidence="7">
    <location>
        <begin position="12"/>
        <end position="34"/>
    </location>
</feature>
<dbReference type="AlphaFoldDB" id="A0A2V3WAJ6"/>
<comment type="similarity">
    <text evidence="2">Belongs to the peptidase S54 family.</text>
</comment>
<reference evidence="9 10" key="1">
    <citation type="submission" date="2018-05" db="EMBL/GenBank/DDBJ databases">
        <title>Genomic Encyclopedia of Type Strains, Phase IV (KMG-IV): sequencing the most valuable type-strain genomes for metagenomic binning, comparative biology and taxonomic classification.</title>
        <authorList>
            <person name="Goeker M."/>
        </authorList>
    </citation>
    <scope>NUCLEOTIDE SEQUENCE [LARGE SCALE GENOMIC DNA]</scope>
    <source>
        <strain evidence="9 10">DSM 22440</strain>
    </source>
</reference>
<evidence type="ECO:0000256" key="2">
    <source>
        <dbReference type="ARBA" id="ARBA00009045"/>
    </source>
</evidence>
<evidence type="ECO:0000256" key="4">
    <source>
        <dbReference type="ARBA" id="ARBA00022801"/>
    </source>
</evidence>
<evidence type="ECO:0000256" key="7">
    <source>
        <dbReference type="SAM" id="Phobius"/>
    </source>
</evidence>
<dbReference type="Pfam" id="PF01694">
    <property type="entry name" value="Rhomboid"/>
    <property type="match status" value="1"/>
</dbReference>
<evidence type="ECO:0000256" key="3">
    <source>
        <dbReference type="ARBA" id="ARBA00022692"/>
    </source>
</evidence>
<keyword evidence="10" id="KW-1185">Reference proteome</keyword>
<keyword evidence="5 7" id="KW-1133">Transmembrane helix</keyword>